<evidence type="ECO:0000313" key="3">
    <source>
        <dbReference type="Proteomes" id="UP000823388"/>
    </source>
</evidence>
<feature type="region of interest" description="Disordered" evidence="1">
    <location>
        <begin position="19"/>
        <end position="40"/>
    </location>
</feature>
<gene>
    <name evidence="2" type="ORF">PVAP13_8KG252605</name>
</gene>
<accession>A0A8T0PJ72</accession>
<dbReference type="AlphaFoldDB" id="A0A8T0PJ72"/>
<protein>
    <submittedName>
        <fullName evidence="2">Uncharacterized protein</fullName>
    </submittedName>
</protein>
<dbReference type="EMBL" id="CM029051">
    <property type="protein sequence ID" value="KAG2562231.1"/>
    <property type="molecule type" value="Genomic_DNA"/>
</dbReference>
<sequence length="106" mass="11494">MVVPLLSLDRPAASILSSSSLARSRRRPPASSSAPSVEDGRWRAASNLRVRFRGSVNLASLGPRPAARVYFLAAYGSSFLFAANGRRELVVVDLTERADSHRPSRT</sequence>
<comment type="caution">
    <text evidence="2">The sequence shown here is derived from an EMBL/GenBank/DDBJ whole genome shotgun (WGS) entry which is preliminary data.</text>
</comment>
<organism evidence="2 3">
    <name type="scientific">Panicum virgatum</name>
    <name type="common">Blackwell switchgrass</name>
    <dbReference type="NCBI Taxonomy" id="38727"/>
    <lineage>
        <taxon>Eukaryota</taxon>
        <taxon>Viridiplantae</taxon>
        <taxon>Streptophyta</taxon>
        <taxon>Embryophyta</taxon>
        <taxon>Tracheophyta</taxon>
        <taxon>Spermatophyta</taxon>
        <taxon>Magnoliopsida</taxon>
        <taxon>Liliopsida</taxon>
        <taxon>Poales</taxon>
        <taxon>Poaceae</taxon>
        <taxon>PACMAD clade</taxon>
        <taxon>Panicoideae</taxon>
        <taxon>Panicodae</taxon>
        <taxon>Paniceae</taxon>
        <taxon>Panicinae</taxon>
        <taxon>Panicum</taxon>
        <taxon>Panicum sect. Hiantes</taxon>
    </lineage>
</organism>
<reference evidence="2" key="1">
    <citation type="submission" date="2020-05" db="EMBL/GenBank/DDBJ databases">
        <title>WGS assembly of Panicum virgatum.</title>
        <authorList>
            <person name="Lovell J.T."/>
            <person name="Jenkins J."/>
            <person name="Shu S."/>
            <person name="Juenger T.E."/>
            <person name="Schmutz J."/>
        </authorList>
    </citation>
    <scope>NUCLEOTIDE SEQUENCE</scope>
    <source>
        <strain evidence="2">AP13</strain>
    </source>
</reference>
<evidence type="ECO:0000313" key="2">
    <source>
        <dbReference type="EMBL" id="KAG2562231.1"/>
    </source>
</evidence>
<name>A0A8T0PJ72_PANVG</name>
<proteinExistence type="predicted"/>
<dbReference type="Proteomes" id="UP000823388">
    <property type="component" value="Chromosome 8K"/>
</dbReference>
<keyword evidence="3" id="KW-1185">Reference proteome</keyword>
<evidence type="ECO:0000256" key="1">
    <source>
        <dbReference type="SAM" id="MobiDB-lite"/>
    </source>
</evidence>